<evidence type="ECO:0000313" key="4">
    <source>
        <dbReference type="EMBL" id="MBC5620458.1"/>
    </source>
</evidence>
<evidence type="ECO:0000256" key="1">
    <source>
        <dbReference type="ARBA" id="ARBA00022614"/>
    </source>
</evidence>
<evidence type="ECO:0000256" key="3">
    <source>
        <dbReference type="SAM" id="SignalP"/>
    </source>
</evidence>
<dbReference type="Proteomes" id="UP000646484">
    <property type="component" value="Unassembled WGS sequence"/>
</dbReference>
<dbReference type="SUPFAM" id="SSF52058">
    <property type="entry name" value="L domain-like"/>
    <property type="match status" value="2"/>
</dbReference>
<reference evidence="4 5" key="1">
    <citation type="submission" date="2020-08" db="EMBL/GenBank/DDBJ databases">
        <title>Genome public.</title>
        <authorList>
            <person name="Liu C."/>
            <person name="Sun Q."/>
        </authorList>
    </citation>
    <scope>NUCLEOTIDE SEQUENCE [LARGE SCALE GENOMIC DNA]</scope>
    <source>
        <strain evidence="4 5">NSJ-56</strain>
    </source>
</reference>
<protein>
    <submittedName>
        <fullName evidence="4">Uncharacterized protein</fullName>
    </submittedName>
</protein>
<dbReference type="PANTHER" id="PTHR47566:SF1">
    <property type="entry name" value="PROTEIN NUD1"/>
    <property type="match status" value="1"/>
</dbReference>
<name>A0ABR7CXR8_9BACT</name>
<evidence type="ECO:0000313" key="5">
    <source>
        <dbReference type="Proteomes" id="UP000646484"/>
    </source>
</evidence>
<dbReference type="PROSITE" id="PS51257">
    <property type="entry name" value="PROKAR_LIPOPROTEIN"/>
    <property type="match status" value="1"/>
</dbReference>
<proteinExistence type="predicted"/>
<dbReference type="InterPro" id="IPR032675">
    <property type="entry name" value="LRR_dom_sf"/>
</dbReference>
<dbReference type="Gene3D" id="3.80.10.10">
    <property type="entry name" value="Ribonuclease Inhibitor"/>
    <property type="match status" value="2"/>
</dbReference>
<accession>A0ABR7CXR8</accession>
<sequence length="468" mass="51023">MKTKNLFIALISMLFAFQACTTDDVSLTETGPGDGTNLYAIKDNAFGEYLKYLKVSGVYSQVSNESGNAVISYVIDTVESQGYTGEINLNKSNSSMTKLETAGLTTAKEKIKDLDGIQYFPGATSLILTSNELTSINLSKSVNLTLLNLNNNWIGSFDLSQNTKLKTLLYNASSSASAPENSKLIEIDLTHNVELDTISMTNHELESIDLSQNTKLRGVNFKGNSNTLYIPQEVYDRLNTATGLQPSKEPETPGEGDYYTIPDKAFGEFLHYRLKDQGIVAEENGAYKIDKTKAAAYTGELDLTKSKSAITELTEAGLETAETKLTDLSGIEYFTGITSLKLVSNQVTSLDITKLVNLTYLDLNANWIGSLDLTKNTKLEYLRYGASSSKDAPENSKLSNLDLTQNTALTTVLLSGHLLNDLDLSKNTKLTVIDLSKNPGVPFVVSSEVYDNVAAEGNKNTVIDSIKK</sequence>
<keyword evidence="1" id="KW-0433">Leucine-rich repeat</keyword>
<keyword evidence="5" id="KW-1185">Reference proteome</keyword>
<dbReference type="RefSeq" id="WP_186975229.1">
    <property type="nucleotide sequence ID" value="NZ_JACOOH010000002.1"/>
</dbReference>
<keyword evidence="3" id="KW-0732">Signal</keyword>
<dbReference type="InterPro" id="IPR052574">
    <property type="entry name" value="CDIRP"/>
</dbReference>
<gene>
    <name evidence="4" type="ORF">H8S64_05050</name>
</gene>
<dbReference type="PANTHER" id="PTHR47566">
    <property type="match status" value="1"/>
</dbReference>
<keyword evidence="2" id="KW-0677">Repeat</keyword>
<comment type="caution">
    <text evidence="4">The sequence shown here is derived from an EMBL/GenBank/DDBJ whole genome shotgun (WGS) entry which is preliminary data.</text>
</comment>
<feature type="chain" id="PRO_5046618798" evidence="3">
    <location>
        <begin position="22"/>
        <end position="468"/>
    </location>
</feature>
<evidence type="ECO:0000256" key="2">
    <source>
        <dbReference type="ARBA" id="ARBA00022737"/>
    </source>
</evidence>
<feature type="signal peptide" evidence="3">
    <location>
        <begin position="1"/>
        <end position="21"/>
    </location>
</feature>
<organism evidence="4 5">
    <name type="scientific">Butyricimonas hominis</name>
    <dbReference type="NCBI Taxonomy" id="2763032"/>
    <lineage>
        <taxon>Bacteria</taxon>
        <taxon>Pseudomonadati</taxon>
        <taxon>Bacteroidota</taxon>
        <taxon>Bacteroidia</taxon>
        <taxon>Bacteroidales</taxon>
        <taxon>Odoribacteraceae</taxon>
        <taxon>Butyricimonas</taxon>
    </lineage>
</organism>
<dbReference type="EMBL" id="JACOOH010000002">
    <property type="protein sequence ID" value="MBC5620458.1"/>
    <property type="molecule type" value="Genomic_DNA"/>
</dbReference>